<accession>A0ABV7R7S9</accession>
<name>A0ABV7R7S9_9RHOB</name>
<reference evidence="2" key="1">
    <citation type="journal article" date="2019" name="Int. J. Syst. Evol. Microbiol.">
        <title>The Global Catalogue of Microorganisms (GCM) 10K type strain sequencing project: providing services to taxonomists for standard genome sequencing and annotation.</title>
        <authorList>
            <consortium name="The Broad Institute Genomics Platform"/>
            <consortium name="The Broad Institute Genome Sequencing Center for Infectious Disease"/>
            <person name="Wu L."/>
            <person name="Ma J."/>
        </authorList>
    </citation>
    <scope>NUCLEOTIDE SEQUENCE [LARGE SCALE GENOMIC DNA]</scope>
    <source>
        <strain evidence="2">KCTC 42899</strain>
    </source>
</reference>
<organism evidence="1 2">
    <name type="scientific">Paracoccus mangrovi</name>
    <dbReference type="NCBI Taxonomy" id="1715645"/>
    <lineage>
        <taxon>Bacteria</taxon>
        <taxon>Pseudomonadati</taxon>
        <taxon>Pseudomonadota</taxon>
        <taxon>Alphaproteobacteria</taxon>
        <taxon>Rhodobacterales</taxon>
        <taxon>Paracoccaceae</taxon>
        <taxon>Paracoccus</taxon>
    </lineage>
</organism>
<sequence>MAQAFTATDQLRIVSAIIDISMPGGAAAFLDAVEDLFGAEAEQAASTPETAIRAKDMTFDGDKVRLKA</sequence>
<dbReference type="RefSeq" id="WP_377745865.1">
    <property type="nucleotide sequence ID" value="NZ_JBHRXJ010000014.1"/>
</dbReference>
<evidence type="ECO:0000313" key="2">
    <source>
        <dbReference type="Proteomes" id="UP001595721"/>
    </source>
</evidence>
<dbReference type="EMBL" id="JBHRXJ010000014">
    <property type="protein sequence ID" value="MFC3529782.1"/>
    <property type="molecule type" value="Genomic_DNA"/>
</dbReference>
<protein>
    <submittedName>
        <fullName evidence="1">Uncharacterized protein</fullName>
    </submittedName>
</protein>
<evidence type="ECO:0000313" key="1">
    <source>
        <dbReference type="EMBL" id="MFC3529782.1"/>
    </source>
</evidence>
<gene>
    <name evidence="1" type="ORF">ACFOMH_16525</name>
</gene>
<dbReference type="Proteomes" id="UP001595721">
    <property type="component" value="Unassembled WGS sequence"/>
</dbReference>
<keyword evidence="2" id="KW-1185">Reference proteome</keyword>
<proteinExistence type="predicted"/>
<comment type="caution">
    <text evidence="1">The sequence shown here is derived from an EMBL/GenBank/DDBJ whole genome shotgun (WGS) entry which is preliminary data.</text>
</comment>